<dbReference type="SUPFAM" id="SSF52151">
    <property type="entry name" value="FabD/lysophospholipase-like"/>
    <property type="match status" value="1"/>
</dbReference>
<protein>
    <submittedName>
        <fullName evidence="6">Patatin-like phospholipase</fullName>
    </submittedName>
</protein>
<dbReference type="InterPro" id="IPR050301">
    <property type="entry name" value="NTE"/>
</dbReference>
<dbReference type="PANTHER" id="PTHR14226:SF29">
    <property type="entry name" value="NEUROPATHY TARGET ESTERASE SWS"/>
    <property type="match status" value="1"/>
</dbReference>
<feature type="active site" description="Proton acceptor" evidence="4">
    <location>
        <position position="184"/>
    </location>
</feature>
<keyword evidence="2 4" id="KW-0442">Lipid degradation</keyword>
<evidence type="ECO:0000256" key="1">
    <source>
        <dbReference type="ARBA" id="ARBA00022801"/>
    </source>
</evidence>
<dbReference type="InterPro" id="IPR016035">
    <property type="entry name" value="Acyl_Trfase/lysoPLipase"/>
</dbReference>
<dbReference type="PROSITE" id="PS51635">
    <property type="entry name" value="PNPLA"/>
    <property type="match status" value="1"/>
</dbReference>
<feature type="short sequence motif" description="DGA/G" evidence="4">
    <location>
        <begin position="184"/>
        <end position="186"/>
    </location>
</feature>
<evidence type="ECO:0000259" key="5">
    <source>
        <dbReference type="PROSITE" id="PS51635"/>
    </source>
</evidence>
<evidence type="ECO:0000256" key="3">
    <source>
        <dbReference type="ARBA" id="ARBA00023098"/>
    </source>
</evidence>
<dbReference type="Proteomes" id="UP000095488">
    <property type="component" value="Unassembled WGS sequence"/>
</dbReference>
<evidence type="ECO:0000313" key="6">
    <source>
        <dbReference type="EMBL" id="CUN61802.1"/>
    </source>
</evidence>
<keyword evidence="1 4" id="KW-0378">Hydrolase</keyword>
<comment type="caution">
    <text evidence="6">The sequence shown here is derived from an EMBL/GenBank/DDBJ whole genome shotgun (WGS) entry which is preliminary data.</text>
</comment>
<dbReference type="CDD" id="cd07209">
    <property type="entry name" value="Pat_hypo_Ecoli_Z1214_like"/>
    <property type="match status" value="1"/>
</dbReference>
<feature type="short sequence motif" description="GXGXXG" evidence="4">
    <location>
        <begin position="9"/>
        <end position="14"/>
    </location>
</feature>
<dbReference type="EMBL" id="CYZR01000002">
    <property type="protein sequence ID" value="CUN61802.1"/>
    <property type="molecule type" value="Genomic_DNA"/>
</dbReference>
<sequence>MKVGLVLAGGGGKGAYQLGVWKALKQFGIDKYIKIFSGTSVGAINAVLFAQNDLRKAEAMWNEVDMETLIPLNKMELIKKGIQLAIGAKGLKYIKKYNMGRVIENGDVSTDGFMKFLDKYIDINKIKARGVTCYASCTEMPDFNVKYFKINNYEDSVAKNIILGSASLPLIYKSSVIDGKRYLDGGMVDNVPIKPVYDAGCDIIIVVPLSKSVYIDKKKFPNAIIIEISPTKLNEGVIDGVLNLDLEAKRKRINAGYLDAINALGSVLYLKNFNRINNIRDRHYKITDNLRNLLKITNKRNRRPIRR</sequence>
<evidence type="ECO:0000313" key="7">
    <source>
        <dbReference type="Proteomes" id="UP000095488"/>
    </source>
</evidence>
<proteinExistence type="predicted"/>
<dbReference type="Gene3D" id="3.40.1090.10">
    <property type="entry name" value="Cytosolic phospholipase A2 catalytic domain"/>
    <property type="match status" value="1"/>
</dbReference>
<reference evidence="6 7" key="1">
    <citation type="submission" date="2015-09" db="EMBL/GenBank/DDBJ databases">
        <authorList>
            <consortium name="Pathogen Informatics"/>
            <person name="Wu L."/>
            <person name="Ma J."/>
        </authorList>
    </citation>
    <scope>NUCLEOTIDE SEQUENCE [LARGE SCALE GENOMIC DNA]</scope>
    <source>
        <strain evidence="6 7">2789STDY5834858</strain>
    </source>
</reference>
<dbReference type="RefSeq" id="WP_055257577.1">
    <property type="nucleotide sequence ID" value="NZ_CABIXL010000002.1"/>
</dbReference>
<dbReference type="InterPro" id="IPR002641">
    <property type="entry name" value="PNPLA_dom"/>
</dbReference>
<feature type="domain" description="PNPLA" evidence="5">
    <location>
        <begin position="5"/>
        <end position="197"/>
    </location>
</feature>
<dbReference type="Pfam" id="PF01734">
    <property type="entry name" value="Patatin"/>
    <property type="match status" value="1"/>
</dbReference>
<accession>A0ABP2AN09</accession>
<keyword evidence="7" id="KW-1185">Reference proteome</keyword>
<keyword evidence="3 4" id="KW-0443">Lipid metabolism</keyword>
<evidence type="ECO:0000256" key="2">
    <source>
        <dbReference type="ARBA" id="ARBA00022963"/>
    </source>
</evidence>
<organism evidence="6 7">
    <name type="scientific">Sarcina ventriculi</name>
    <name type="common">Clostridium ventriculi</name>
    <dbReference type="NCBI Taxonomy" id="1267"/>
    <lineage>
        <taxon>Bacteria</taxon>
        <taxon>Bacillati</taxon>
        <taxon>Bacillota</taxon>
        <taxon>Clostridia</taxon>
        <taxon>Eubacteriales</taxon>
        <taxon>Clostridiaceae</taxon>
        <taxon>Sarcina</taxon>
    </lineage>
</organism>
<dbReference type="PANTHER" id="PTHR14226">
    <property type="entry name" value="NEUROPATHY TARGET ESTERASE/SWISS CHEESE D.MELANOGASTER"/>
    <property type="match status" value="1"/>
</dbReference>
<feature type="active site" description="Nucleophile" evidence="4">
    <location>
        <position position="40"/>
    </location>
</feature>
<name>A0ABP2AN09_SARVE</name>
<evidence type="ECO:0000256" key="4">
    <source>
        <dbReference type="PROSITE-ProRule" id="PRU01161"/>
    </source>
</evidence>
<gene>
    <name evidence="6" type="ORF">ERS852473_00642</name>
</gene>
<feature type="short sequence motif" description="GXSXG" evidence="4">
    <location>
        <begin position="38"/>
        <end position="42"/>
    </location>
</feature>